<name>A0AAI9WWN0_9ASCO</name>
<feature type="transmembrane region" description="Helical" evidence="8">
    <location>
        <begin position="303"/>
        <end position="323"/>
    </location>
</feature>
<dbReference type="GO" id="GO:0005351">
    <property type="term" value="F:carbohydrate:proton symporter activity"/>
    <property type="evidence" value="ECO:0007669"/>
    <property type="project" value="TreeGrafter"/>
</dbReference>
<dbReference type="PROSITE" id="PS00217">
    <property type="entry name" value="SUGAR_TRANSPORT_2"/>
    <property type="match status" value="1"/>
</dbReference>
<evidence type="ECO:0000256" key="7">
    <source>
        <dbReference type="SAM" id="MobiDB-lite"/>
    </source>
</evidence>
<evidence type="ECO:0000256" key="3">
    <source>
        <dbReference type="ARBA" id="ARBA00022448"/>
    </source>
</evidence>
<organism evidence="10 11">
    <name type="scientific">Candida oxycetoniae</name>
    <dbReference type="NCBI Taxonomy" id="497107"/>
    <lineage>
        <taxon>Eukaryota</taxon>
        <taxon>Fungi</taxon>
        <taxon>Dikarya</taxon>
        <taxon>Ascomycota</taxon>
        <taxon>Saccharomycotina</taxon>
        <taxon>Pichiomycetes</taxon>
        <taxon>Debaryomycetaceae</taxon>
        <taxon>Candida/Lodderomyces clade</taxon>
        <taxon>Candida</taxon>
    </lineage>
</organism>
<evidence type="ECO:0000256" key="2">
    <source>
        <dbReference type="ARBA" id="ARBA00010992"/>
    </source>
</evidence>
<dbReference type="PROSITE" id="PS50850">
    <property type="entry name" value="MFS"/>
    <property type="match status" value="1"/>
</dbReference>
<dbReference type="InterPro" id="IPR020846">
    <property type="entry name" value="MFS_dom"/>
</dbReference>
<dbReference type="PANTHER" id="PTHR48022:SF8">
    <property type="entry name" value="MAJOR FACILITATOR SUPERFAMILY (MFS) PROFILE DOMAIN-CONTAINING PROTEIN-RELATED"/>
    <property type="match status" value="1"/>
</dbReference>
<dbReference type="InterPro" id="IPR005828">
    <property type="entry name" value="MFS_sugar_transport-like"/>
</dbReference>
<dbReference type="Gene3D" id="1.20.1250.20">
    <property type="entry name" value="MFS general substrate transporter like domains"/>
    <property type="match status" value="1"/>
</dbReference>
<feature type="transmembrane region" description="Helical" evidence="8">
    <location>
        <begin position="12"/>
        <end position="29"/>
    </location>
</feature>
<evidence type="ECO:0000259" key="9">
    <source>
        <dbReference type="PROSITE" id="PS50850"/>
    </source>
</evidence>
<evidence type="ECO:0000256" key="1">
    <source>
        <dbReference type="ARBA" id="ARBA00004141"/>
    </source>
</evidence>
<comment type="caution">
    <text evidence="10">The sequence shown here is derived from an EMBL/GenBank/DDBJ whole genome shotgun (WGS) entry which is preliminary data.</text>
</comment>
<feature type="transmembrane region" description="Helical" evidence="8">
    <location>
        <begin position="413"/>
        <end position="430"/>
    </location>
</feature>
<accession>A0AAI9WWN0</accession>
<feature type="domain" description="Major facilitator superfamily (MFS) profile" evidence="9">
    <location>
        <begin position="1"/>
        <end position="436"/>
    </location>
</feature>
<evidence type="ECO:0000256" key="8">
    <source>
        <dbReference type="SAM" id="Phobius"/>
    </source>
</evidence>
<comment type="subcellular location">
    <subcellularLocation>
        <location evidence="1">Membrane</location>
        <topology evidence="1">Multi-pass membrane protein</topology>
    </subcellularLocation>
</comment>
<dbReference type="PRINTS" id="PR00171">
    <property type="entry name" value="SUGRTRNSPORT"/>
</dbReference>
<dbReference type="AlphaFoldDB" id="A0AAI9WWN0"/>
<feature type="transmembrane region" description="Helical" evidence="8">
    <location>
        <begin position="373"/>
        <end position="392"/>
    </location>
</feature>
<dbReference type="Pfam" id="PF00083">
    <property type="entry name" value="Sugar_tr"/>
    <property type="match status" value="1"/>
</dbReference>
<keyword evidence="3" id="KW-0813">Transport</keyword>
<evidence type="ECO:0000313" key="10">
    <source>
        <dbReference type="EMBL" id="KAI3403187.2"/>
    </source>
</evidence>
<feature type="transmembrane region" description="Helical" evidence="8">
    <location>
        <begin position="136"/>
        <end position="161"/>
    </location>
</feature>
<feature type="transmembrane region" description="Helical" evidence="8">
    <location>
        <begin position="343"/>
        <end position="361"/>
    </location>
</feature>
<dbReference type="PROSITE" id="PS00216">
    <property type="entry name" value="SUGAR_TRANSPORT_1"/>
    <property type="match status" value="1"/>
</dbReference>
<reference evidence="10" key="1">
    <citation type="journal article" date="2022" name="DNA Res.">
        <title>Genome analysis of five recently described species of the CUG-Ser clade uncovers Candida theae as a new hybrid lineage with pathogenic potential in the Candida parapsilosis species complex.</title>
        <authorList>
            <person name="Mixao V."/>
            <person name="Del Olmo V."/>
            <person name="Hegedusova E."/>
            <person name="Saus E."/>
            <person name="Pryszcz L."/>
            <person name="Cillingova A."/>
            <person name="Nosek J."/>
            <person name="Gabaldon T."/>
        </authorList>
    </citation>
    <scope>NUCLEOTIDE SEQUENCE</scope>
    <source>
        <strain evidence="10">CBS 10844</strain>
    </source>
</reference>
<feature type="transmembrane region" description="Helical" evidence="8">
    <location>
        <begin position="93"/>
        <end position="116"/>
    </location>
</feature>
<comment type="similarity">
    <text evidence="2">Belongs to the major facilitator superfamily. Sugar transporter (TC 2.A.1.1) family.</text>
</comment>
<dbReference type="SUPFAM" id="SSF103473">
    <property type="entry name" value="MFS general substrate transporter"/>
    <property type="match status" value="1"/>
</dbReference>
<dbReference type="InterPro" id="IPR036259">
    <property type="entry name" value="MFS_trans_sf"/>
</dbReference>
<dbReference type="GO" id="GO:0016020">
    <property type="term" value="C:membrane"/>
    <property type="evidence" value="ECO:0007669"/>
    <property type="project" value="UniProtKB-SubCell"/>
</dbReference>
<proteinExistence type="inferred from homology"/>
<evidence type="ECO:0000256" key="6">
    <source>
        <dbReference type="ARBA" id="ARBA00023136"/>
    </source>
</evidence>
<evidence type="ECO:0000256" key="5">
    <source>
        <dbReference type="ARBA" id="ARBA00022989"/>
    </source>
</evidence>
<sequence length="501" mass="55045">MISFCKPDVQSNIVSMVHVGAIGGALVATKLIDFFGRVRSLQIICIVYLVGVIVQMTSKNLGQLYAGRFVEGLSVGCTTTAGPVYLVEAAPSVIRGVVGAIFSAPIYLGVMIEYFANYGVVLDVPSLTRSKQPNDLQWIYTLIPKVIIPSLMFIFSFVFCIESPRWLVKTGKIEKAVRNLSHLRKLPQNHPYVIAELSDINDQVETEKQATSGYNMWRCVKEICTKKSIAYRFFAIAALAQILGQWSGANAITLYAAQLFSLAGVAGAAGKLKMMAILGVVKFVVAYFAAFFLIDIVGRKKTLYIGLGVQIVSVLYYAIFLTVVPQAANKGADGTFTPSQARASKAAIASIFFNAIGWVIGWNNTQYLIGSEIFPLHIRSFAQSAVMVVHFANMYGNAKALPKMMIAMHPYGAFYFFAGVMVLGMIWSFLLPELKGRNLEAVEEVFTLPWYKLRHGDVLVQDHSQVNKLTHGDSKCGDSESENMELSKETLDGVRVSEKSV</sequence>
<dbReference type="InterPro" id="IPR005829">
    <property type="entry name" value="Sugar_transporter_CS"/>
</dbReference>
<keyword evidence="6 8" id="KW-0472">Membrane</keyword>
<feature type="transmembrane region" description="Helical" evidence="8">
    <location>
        <begin position="41"/>
        <end position="58"/>
    </location>
</feature>
<keyword evidence="4 8" id="KW-0812">Transmembrane</keyword>
<dbReference type="EMBL" id="JAHUZD010000137">
    <property type="protein sequence ID" value="KAI3403187.2"/>
    <property type="molecule type" value="Genomic_DNA"/>
</dbReference>
<feature type="region of interest" description="Disordered" evidence="7">
    <location>
        <begin position="470"/>
        <end position="501"/>
    </location>
</feature>
<evidence type="ECO:0000313" key="11">
    <source>
        <dbReference type="Proteomes" id="UP001202479"/>
    </source>
</evidence>
<dbReference type="PANTHER" id="PTHR48022">
    <property type="entry name" value="PLASTIDIC GLUCOSE TRANSPORTER 4"/>
    <property type="match status" value="1"/>
</dbReference>
<feature type="transmembrane region" description="Helical" evidence="8">
    <location>
        <begin position="276"/>
        <end position="297"/>
    </location>
</feature>
<protein>
    <recommendedName>
        <fullName evidence="9">Major facilitator superfamily (MFS) profile domain-containing protein</fullName>
    </recommendedName>
</protein>
<dbReference type="GeneID" id="73381691"/>
<feature type="compositionally biased region" description="Basic and acidic residues" evidence="7">
    <location>
        <begin position="485"/>
        <end position="501"/>
    </location>
</feature>
<gene>
    <name evidence="10" type="ORF">KGF56_004076</name>
</gene>
<dbReference type="InterPro" id="IPR003663">
    <property type="entry name" value="Sugar/inositol_transpt"/>
</dbReference>
<dbReference type="RefSeq" id="XP_049178934.1">
    <property type="nucleotide sequence ID" value="XM_049325477.1"/>
</dbReference>
<dbReference type="Proteomes" id="UP001202479">
    <property type="component" value="Unassembled WGS sequence"/>
</dbReference>
<keyword evidence="5 8" id="KW-1133">Transmembrane helix</keyword>
<feature type="transmembrane region" description="Helical" evidence="8">
    <location>
        <begin position="229"/>
        <end position="246"/>
    </location>
</feature>
<evidence type="ECO:0000256" key="4">
    <source>
        <dbReference type="ARBA" id="ARBA00022692"/>
    </source>
</evidence>
<keyword evidence="11" id="KW-1185">Reference proteome</keyword>
<dbReference type="InterPro" id="IPR050360">
    <property type="entry name" value="MFS_Sugar_Transporters"/>
</dbReference>